<dbReference type="InterPro" id="IPR036554">
    <property type="entry name" value="GHMP_kinase_C_sf"/>
</dbReference>
<dbReference type="EMBL" id="SWCI01000002">
    <property type="protein sequence ID" value="TKB50590.1"/>
    <property type="molecule type" value="Genomic_DNA"/>
</dbReference>
<dbReference type="AlphaFoldDB" id="A0A4U1BKH0"/>
<dbReference type="Gene3D" id="3.30.230.10">
    <property type="match status" value="1"/>
</dbReference>
<dbReference type="InterPro" id="IPR019539">
    <property type="entry name" value="GalKase_N"/>
</dbReference>
<keyword evidence="2" id="KW-0067">ATP-binding</keyword>
<dbReference type="SUPFAM" id="SSF54211">
    <property type="entry name" value="Ribosomal protein S5 domain 2-like"/>
    <property type="match status" value="1"/>
</dbReference>
<dbReference type="SUPFAM" id="SSF55060">
    <property type="entry name" value="GHMP Kinase, C-terminal domain"/>
    <property type="match status" value="1"/>
</dbReference>
<dbReference type="Proteomes" id="UP000305674">
    <property type="component" value="Unassembled WGS sequence"/>
</dbReference>
<dbReference type="Gene3D" id="3.30.70.890">
    <property type="entry name" value="GHMP kinase, C-terminal domain"/>
    <property type="match status" value="1"/>
</dbReference>
<organism evidence="4 5">
    <name type="scientific">Ferrimonas sediminicola</name>
    <dbReference type="NCBI Taxonomy" id="2569538"/>
    <lineage>
        <taxon>Bacteria</taxon>
        <taxon>Pseudomonadati</taxon>
        <taxon>Pseudomonadota</taxon>
        <taxon>Gammaproteobacteria</taxon>
        <taxon>Alteromonadales</taxon>
        <taxon>Ferrimonadaceae</taxon>
        <taxon>Ferrimonas</taxon>
    </lineage>
</organism>
<evidence type="ECO:0000256" key="1">
    <source>
        <dbReference type="ARBA" id="ARBA00022741"/>
    </source>
</evidence>
<sequence length="392" mass="43252">MGKAPTGRPADPQYQGRSTVTGRSILTQAFLRHFGSVPRQRFQSPLQLNLMGEICDLCQGLVLCCAEERQLGVALDRRSDSRVDILVCDSQGRPLPHLSPSQFHPAQQATDVLIAALRQRGYRLGGLRLLVLLPDGVPFTQQPDAVKIALAYALNQQLELGLSTKGLAKLAAQQPGHDDSGSRPGEQFAALISSTGHCALVDYGRLSWQRIPLPDELSLFRVDLGFSTDEFSALKRRKRQQTKQLIHYFSVGALRELSMERLNRARGLLSEDLFGCARHLLSEHQRALSLADALVEKRLDEIGPLLASAHLSLKREFGFESRHANLLVSHVNRLVGNRGGARLLSSGEVIALIPKERKTAIVEQVTQQYTQRFGVYATFFNINAASGAHSVR</sequence>
<gene>
    <name evidence="4" type="ORF">FCL40_05415</name>
</gene>
<dbReference type="Pfam" id="PF10509">
    <property type="entry name" value="GalKase_gal_bdg"/>
    <property type="match status" value="1"/>
</dbReference>
<evidence type="ECO:0000313" key="4">
    <source>
        <dbReference type="EMBL" id="TKB50590.1"/>
    </source>
</evidence>
<dbReference type="InterPro" id="IPR014721">
    <property type="entry name" value="Ribsml_uS5_D2-typ_fold_subgr"/>
</dbReference>
<evidence type="ECO:0000256" key="2">
    <source>
        <dbReference type="ARBA" id="ARBA00022840"/>
    </source>
</evidence>
<evidence type="ECO:0000313" key="5">
    <source>
        <dbReference type="Proteomes" id="UP000305674"/>
    </source>
</evidence>
<keyword evidence="5" id="KW-1185">Reference proteome</keyword>
<proteinExistence type="predicted"/>
<name>A0A4U1BKH0_9GAMM</name>
<keyword evidence="1" id="KW-0547">Nucleotide-binding</keyword>
<comment type="caution">
    <text evidence="4">The sequence shown here is derived from an EMBL/GenBank/DDBJ whole genome shotgun (WGS) entry which is preliminary data.</text>
</comment>
<dbReference type="GO" id="GO:0004335">
    <property type="term" value="F:galactokinase activity"/>
    <property type="evidence" value="ECO:0007669"/>
    <property type="project" value="TreeGrafter"/>
</dbReference>
<dbReference type="InterPro" id="IPR020568">
    <property type="entry name" value="Ribosomal_Su5_D2-typ_SF"/>
</dbReference>
<dbReference type="GO" id="GO:0005524">
    <property type="term" value="F:ATP binding"/>
    <property type="evidence" value="ECO:0007669"/>
    <property type="project" value="UniProtKB-KW"/>
</dbReference>
<dbReference type="PANTHER" id="PTHR10457">
    <property type="entry name" value="MEVALONATE KINASE/GALACTOKINASE"/>
    <property type="match status" value="1"/>
</dbReference>
<evidence type="ECO:0000259" key="3">
    <source>
        <dbReference type="Pfam" id="PF10509"/>
    </source>
</evidence>
<reference evidence="4 5" key="1">
    <citation type="submission" date="2019-04" db="EMBL/GenBank/DDBJ databases">
        <authorList>
            <person name="Hwang J.C."/>
        </authorList>
    </citation>
    <scope>NUCLEOTIDE SEQUENCE [LARGE SCALE GENOMIC DNA]</scope>
    <source>
        <strain evidence="4 5">IMCC35001</strain>
    </source>
</reference>
<dbReference type="PANTHER" id="PTHR10457:SF7">
    <property type="entry name" value="GALACTOKINASE-RELATED"/>
    <property type="match status" value="1"/>
</dbReference>
<dbReference type="OrthoDB" id="250531at2"/>
<protein>
    <recommendedName>
        <fullName evidence="3">Galactokinase N-terminal domain-containing protein</fullName>
    </recommendedName>
</protein>
<feature type="domain" description="Galactokinase N-terminal" evidence="3">
    <location>
        <begin position="28"/>
        <end position="74"/>
    </location>
</feature>
<dbReference type="GO" id="GO:0006012">
    <property type="term" value="P:galactose metabolic process"/>
    <property type="evidence" value="ECO:0007669"/>
    <property type="project" value="TreeGrafter"/>
</dbReference>
<dbReference type="GO" id="GO:0005829">
    <property type="term" value="C:cytosol"/>
    <property type="evidence" value="ECO:0007669"/>
    <property type="project" value="TreeGrafter"/>
</dbReference>
<accession>A0A4U1BKH0</accession>